<evidence type="ECO:0000259" key="8">
    <source>
        <dbReference type="Pfam" id="PF01490"/>
    </source>
</evidence>
<dbReference type="AlphaFoldDB" id="A0A5N6NYG8"/>
<keyword evidence="10" id="KW-1185">Reference proteome</keyword>
<keyword evidence="5 7" id="KW-1133">Transmembrane helix</keyword>
<gene>
    <name evidence="9" type="ORF">E3N88_15395</name>
</gene>
<protein>
    <recommendedName>
        <fullName evidence="8">Amino acid transporter transmembrane domain-containing protein</fullName>
    </recommendedName>
</protein>
<evidence type="ECO:0000256" key="1">
    <source>
        <dbReference type="ARBA" id="ARBA00004370"/>
    </source>
</evidence>
<feature type="transmembrane region" description="Helical" evidence="7">
    <location>
        <begin position="210"/>
        <end position="231"/>
    </location>
</feature>
<feature type="transmembrane region" description="Helical" evidence="7">
    <location>
        <begin position="130"/>
        <end position="149"/>
    </location>
</feature>
<evidence type="ECO:0000256" key="7">
    <source>
        <dbReference type="SAM" id="Phobius"/>
    </source>
</evidence>
<evidence type="ECO:0000256" key="3">
    <source>
        <dbReference type="ARBA" id="ARBA00022692"/>
    </source>
</evidence>
<dbReference type="Proteomes" id="UP000326396">
    <property type="component" value="Linkage Group LG16"/>
</dbReference>
<evidence type="ECO:0000256" key="5">
    <source>
        <dbReference type="ARBA" id="ARBA00022989"/>
    </source>
</evidence>
<feature type="transmembrane region" description="Helical" evidence="7">
    <location>
        <begin position="279"/>
        <end position="301"/>
    </location>
</feature>
<evidence type="ECO:0000256" key="2">
    <source>
        <dbReference type="ARBA" id="ARBA00022448"/>
    </source>
</evidence>
<reference evidence="9 10" key="1">
    <citation type="submission" date="2019-05" db="EMBL/GenBank/DDBJ databases">
        <title>Mikania micrantha, genome provides insights into the molecular mechanism of rapid growth.</title>
        <authorList>
            <person name="Liu B."/>
        </authorList>
    </citation>
    <scope>NUCLEOTIDE SEQUENCE [LARGE SCALE GENOMIC DNA]</scope>
    <source>
        <strain evidence="9">NLD-2019</strain>
        <tissue evidence="9">Leaf</tissue>
    </source>
</reference>
<dbReference type="OrthoDB" id="40134at2759"/>
<accession>A0A5N6NYG8</accession>
<proteinExistence type="predicted"/>
<comment type="subcellular location">
    <subcellularLocation>
        <location evidence="1">Membrane</location>
    </subcellularLocation>
</comment>
<sequence>MSLSSRGEEVVRGGGVVTIGGSVSVGIGEVERSRFMEASWVAASNRLQLWLYLKLFKLDVGGTRLDLGHHKPDRGCSLQKRNVLSYMGFTNLDPTYYKYGVYTSWRKGFEGFSSNRDKEYQIIGNNASKMFNGFCAISAIVACNSAGIIPEIQSTLRMPAVENMRKALHLQFSVGLAFYYGVSIAGYWSYGSSVSEYLPENITGPTWAKVIINLVVFTQSVISQHVFIAPVHEALDTKFLILDKGIHSRENIIRLLCLRALLFTLNTLVAAALPFMGDFVNLLGSFLLIPLTFVFPSMIFIKVKRESAKIKKLWHLAIIMVFSLLTMITTVAAVRLIVKNISKYYLFADT</sequence>
<dbReference type="EMBL" id="SZYD01000008">
    <property type="protein sequence ID" value="KAD5507692.1"/>
    <property type="molecule type" value="Genomic_DNA"/>
</dbReference>
<organism evidence="9 10">
    <name type="scientific">Mikania micrantha</name>
    <name type="common">bitter vine</name>
    <dbReference type="NCBI Taxonomy" id="192012"/>
    <lineage>
        <taxon>Eukaryota</taxon>
        <taxon>Viridiplantae</taxon>
        <taxon>Streptophyta</taxon>
        <taxon>Embryophyta</taxon>
        <taxon>Tracheophyta</taxon>
        <taxon>Spermatophyta</taxon>
        <taxon>Magnoliopsida</taxon>
        <taxon>eudicotyledons</taxon>
        <taxon>Gunneridae</taxon>
        <taxon>Pentapetalae</taxon>
        <taxon>asterids</taxon>
        <taxon>campanulids</taxon>
        <taxon>Asterales</taxon>
        <taxon>Asteraceae</taxon>
        <taxon>Asteroideae</taxon>
        <taxon>Heliantheae alliance</taxon>
        <taxon>Eupatorieae</taxon>
        <taxon>Mikania</taxon>
    </lineage>
</organism>
<dbReference type="Pfam" id="PF01490">
    <property type="entry name" value="Aa_trans"/>
    <property type="match status" value="1"/>
</dbReference>
<dbReference type="InterPro" id="IPR013057">
    <property type="entry name" value="AA_transpt_TM"/>
</dbReference>
<dbReference type="GO" id="GO:0006865">
    <property type="term" value="P:amino acid transport"/>
    <property type="evidence" value="ECO:0007669"/>
    <property type="project" value="UniProtKB-KW"/>
</dbReference>
<feature type="domain" description="Amino acid transporter transmembrane" evidence="8">
    <location>
        <begin position="119"/>
        <end position="334"/>
    </location>
</feature>
<dbReference type="PANTHER" id="PTHR48017">
    <property type="entry name" value="OS05G0424000 PROTEIN-RELATED"/>
    <property type="match status" value="1"/>
</dbReference>
<feature type="transmembrane region" description="Helical" evidence="7">
    <location>
        <begin position="170"/>
        <end position="190"/>
    </location>
</feature>
<comment type="caution">
    <text evidence="9">The sequence shown here is derived from an EMBL/GenBank/DDBJ whole genome shotgun (WGS) entry which is preliminary data.</text>
</comment>
<evidence type="ECO:0000313" key="10">
    <source>
        <dbReference type="Proteomes" id="UP000326396"/>
    </source>
</evidence>
<keyword evidence="3 7" id="KW-0812">Transmembrane</keyword>
<dbReference type="GO" id="GO:0016020">
    <property type="term" value="C:membrane"/>
    <property type="evidence" value="ECO:0007669"/>
    <property type="project" value="UniProtKB-SubCell"/>
</dbReference>
<evidence type="ECO:0000256" key="6">
    <source>
        <dbReference type="ARBA" id="ARBA00023136"/>
    </source>
</evidence>
<evidence type="ECO:0000256" key="4">
    <source>
        <dbReference type="ARBA" id="ARBA00022970"/>
    </source>
</evidence>
<feature type="transmembrane region" description="Helical" evidence="7">
    <location>
        <begin position="313"/>
        <end position="338"/>
    </location>
</feature>
<feature type="transmembrane region" description="Helical" evidence="7">
    <location>
        <begin position="252"/>
        <end position="273"/>
    </location>
</feature>
<keyword evidence="4" id="KW-0029">Amino-acid transport</keyword>
<keyword evidence="6 7" id="KW-0472">Membrane</keyword>
<keyword evidence="2" id="KW-0813">Transport</keyword>
<name>A0A5N6NYG8_9ASTR</name>
<evidence type="ECO:0000313" key="9">
    <source>
        <dbReference type="EMBL" id="KAD5507692.1"/>
    </source>
</evidence>